<dbReference type="NCBIfam" id="TIGR01323">
    <property type="entry name" value="nitrile_alph"/>
    <property type="match status" value="1"/>
</dbReference>
<proteinExistence type="inferred from homology"/>
<keyword evidence="10" id="KW-1185">Reference proteome</keyword>
<dbReference type="EMBL" id="CP031598">
    <property type="protein sequence ID" value="QEW26241.1"/>
    <property type="molecule type" value="Genomic_DNA"/>
</dbReference>
<comment type="similarity">
    <text evidence="1">Belongs to the nitrile hydratase subunit alpha family.</text>
</comment>
<feature type="binding site" evidence="6">
    <location>
        <position position="120"/>
    </location>
    <ligand>
        <name>Fe(3+)</name>
        <dbReference type="ChEBI" id="CHEBI:29034"/>
    </ligand>
</feature>
<feature type="binding site" evidence="6">
    <location>
        <position position="119"/>
    </location>
    <ligand>
        <name>Fe(3+)</name>
        <dbReference type="ChEBI" id="CHEBI:29034"/>
    </ligand>
</feature>
<dbReference type="InterPro" id="IPR004232">
    <property type="entry name" value="CN_Hdrtase_a/SCN_Hdrlase_g"/>
</dbReference>
<feature type="domain" description="Nitrile hydratase alpha/Thiocyanate hydrolase gamma" evidence="7">
    <location>
        <begin position="24"/>
        <end position="204"/>
    </location>
</feature>
<dbReference type="Proteomes" id="UP000325785">
    <property type="component" value="Chromosome"/>
</dbReference>
<dbReference type="PATRIC" id="fig|540747.5.peg.2359"/>
<evidence type="ECO:0000256" key="6">
    <source>
        <dbReference type="PIRSR" id="PIRSR001426-1"/>
    </source>
</evidence>
<evidence type="ECO:0000256" key="1">
    <source>
        <dbReference type="ARBA" id="ARBA00009363"/>
    </source>
</evidence>
<dbReference type="Gene3D" id="3.90.330.10">
    <property type="entry name" value="Nitrile hydratase alpha /Thiocyanate hydrolase gamma"/>
    <property type="match status" value="1"/>
</dbReference>
<keyword evidence="4 9" id="KW-0456">Lyase</keyword>
<evidence type="ECO:0000313" key="9">
    <source>
        <dbReference type="EMBL" id="QEW26241.1"/>
    </source>
</evidence>
<evidence type="ECO:0000256" key="2">
    <source>
        <dbReference type="ARBA" id="ARBA00013079"/>
    </source>
</evidence>
<dbReference type="InterPro" id="IPR023900">
    <property type="entry name" value="CN_Hdrtase_asu/SCN_Hdrlase_gsu"/>
</dbReference>
<dbReference type="InterPro" id="IPR018141">
    <property type="entry name" value="Nitrile_hydratase_asu"/>
</dbReference>
<dbReference type="InterPro" id="IPR036648">
    <property type="entry name" value="CN_Hdrase_a/SCN_Hdrase_g_sf"/>
</dbReference>
<dbReference type="RefSeq" id="WP_057813511.1">
    <property type="nucleotide sequence ID" value="NZ_CP031598.1"/>
</dbReference>
<reference evidence="9 11" key="2">
    <citation type="submission" date="2018-08" db="EMBL/GenBank/DDBJ databases">
        <title>Genetic Globetrotter - A new plasmid hitch-hiking vast phylogenetic and geographic distances.</title>
        <authorList>
            <person name="Vollmers J."/>
            <person name="Petersen J."/>
        </authorList>
    </citation>
    <scope>NUCLEOTIDE SEQUENCE [LARGE SCALE GENOMIC DNA]</scope>
    <source>
        <strain evidence="9 11">DSM 26383</strain>
    </source>
</reference>
<evidence type="ECO:0000313" key="11">
    <source>
        <dbReference type="Proteomes" id="UP000325785"/>
    </source>
</evidence>
<name>A0A0T5PCQ5_9RHOB</name>
<feature type="binding site" evidence="6">
    <location>
        <position position="118"/>
    </location>
    <ligand>
        <name>Fe(3+)</name>
        <dbReference type="ChEBI" id="CHEBI:29034"/>
    </ligand>
</feature>
<dbReference type="OrthoDB" id="528553at2"/>
<accession>A0A0T5PCQ5</accession>
<evidence type="ECO:0000256" key="4">
    <source>
        <dbReference type="ARBA" id="ARBA00023239"/>
    </source>
</evidence>
<feature type="binding site" evidence="6">
    <location>
        <position position="115"/>
    </location>
    <ligand>
        <name>Fe(3+)</name>
        <dbReference type="ChEBI" id="CHEBI:29034"/>
    </ligand>
</feature>
<sequence length="215" mass="23394">MSSHDSDKVAKLHRELHSHLPPEPALRLKALETVLVEKGFLAEDAVDKWLDDYSENVGPMNGARVIARAWSDAGFADRLAADTPAAFSEVIPGIADGYPIVAVFNTPATHNLIVCTLCSCYPLGILGMSPSWYKSTEYRARAVRDPRGVLAEFGTVLPEGVELKVWDSTSDRRYMVVPERPAGTEGWSEEELAGLVTRNSMIGTVRDLSPARGAA</sequence>
<dbReference type="PIRSF" id="PIRSF001426">
    <property type="entry name" value="NHase_alpha"/>
    <property type="match status" value="1"/>
</dbReference>
<evidence type="ECO:0000256" key="5">
    <source>
        <dbReference type="ARBA" id="ARBA00044877"/>
    </source>
</evidence>
<keyword evidence="6" id="KW-0408">Iron</keyword>
<dbReference type="Pfam" id="PF02979">
    <property type="entry name" value="NHase_alpha"/>
    <property type="match status" value="1"/>
</dbReference>
<reference evidence="8 10" key="1">
    <citation type="submission" date="2015-04" db="EMBL/GenBank/DDBJ databases">
        <title>The draft genome sequence of Roseovarius indicus B108T.</title>
        <authorList>
            <person name="Li G."/>
            <person name="Lai Q."/>
            <person name="Shao Z."/>
            <person name="Yan P."/>
        </authorList>
    </citation>
    <scope>NUCLEOTIDE SEQUENCE [LARGE SCALE GENOMIC DNA]</scope>
    <source>
        <strain evidence="8 10">B108</strain>
    </source>
</reference>
<gene>
    <name evidence="9" type="ORF">RIdsm_02039</name>
    <name evidence="8" type="ORF">XM52_03925</name>
</gene>
<dbReference type="GO" id="GO:0046914">
    <property type="term" value="F:transition metal ion binding"/>
    <property type="evidence" value="ECO:0007669"/>
    <property type="project" value="InterPro"/>
</dbReference>
<organism evidence="8 10">
    <name type="scientific">Roseovarius indicus</name>
    <dbReference type="NCBI Taxonomy" id="540747"/>
    <lineage>
        <taxon>Bacteria</taxon>
        <taxon>Pseudomonadati</taxon>
        <taxon>Pseudomonadota</taxon>
        <taxon>Alphaproteobacteria</taxon>
        <taxon>Rhodobacterales</taxon>
        <taxon>Roseobacteraceae</taxon>
        <taxon>Roseovarius</taxon>
    </lineage>
</organism>
<dbReference type="STRING" id="540747.SAMN04488031_103452"/>
<protein>
    <recommendedName>
        <fullName evidence="2">nitrile hydratase</fullName>
        <ecNumber evidence="2">4.2.1.84</ecNumber>
    </recommendedName>
</protein>
<comment type="catalytic activity">
    <reaction evidence="5">
        <text>an aliphatic primary amide = an aliphatic nitrile + H2O</text>
        <dbReference type="Rhea" id="RHEA:12673"/>
        <dbReference type="ChEBI" id="CHEBI:15377"/>
        <dbReference type="ChEBI" id="CHEBI:65285"/>
        <dbReference type="ChEBI" id="CHEBI:80291"/>
        <dbReference type="EC" id="4.2.1.84"/>
    </reaction>
</comment>
<dbReference type="Proteomes" id="UP000051401">
    <property type="component" value="Unassembled WGS sequence"/>
</dbReference>
<evidence type="ECO:0000313" key="10">
    <source>
        <dbReference type="Proteomes" id="UP000051401"/>
    </source>
</evidence>
<evidence type="ECO:0000259" key="7">
    <source>
        <dbReference type="Pfam" id="PF02979"/>
    </source>
</evidence>
<dbReference type="EMBL" id="LAXI01000002">
    <property type="protein sequence ID" value="KRS18844.1"/>
    <property type="molecule type" value="Genomic_DNA"/>
</dbReference>
<keyword evidence="3 6" id="KW-0479">Metal-binding</keyword>
<evidence type="ECO:0000313" key="8">
    <source>
        <dbReference type="EMBL" id="KRS18844.1"/>
    </source>
</evidence>
<dbReference type="GO" id="GO:0018822">
    <property type="term" value="F:nitrile hydratase activity"/>
    <property type="evidence" value="ECO:0007669"/>
    <property type="project" value="UniProtKB-EC"/>
</dbReference>
<dbReference type="AlphaFoldDB" id="A0A0T5PCQ5"/>
<evidence type="ECO:0000256" key="3">
    <source>
        <dbReference type="ARBA" id="ARBA00022723"/>
    </source>
</evidence>
<dbReference type="SUPFAM" id="SSF56209">
    <property type="entry name" value="Nitrile hydratase alpha chain"/>
    <property type="match status" value="1"/>
</dbReference>
<dbReference type="EC" id="4.2.1.84" evidence="2"/>
<dbReference type="KEGG" id="rid:RIdsm_02039"/>